<gene>
    <name evidence="2" type="ORF">LZD57_15500</name>
</gene>
<comment type="caution">
    <text evidence="2">The sequence shown here is derived from an EMBL/GenBank/DDBJ whole genome shotgun (WGS) entry which is preliminary data.</text>
</comment>
<dbReference type="Gene3D" id="1.10.1040.10">
    <property type="entry name" value="N-(1-d-carboxylethyl)-l-norvaline Dehydrogenase, domain 2"/>
    <property type="match status" value="1"/>
</dbReference>
<reference evidence="2" key="1">
    <citation type="submission" date="2022-01" db="EMBL/GenBank/DDBJ databases">
        <title>Jiella avicenniae sp. nov., a novel endophytic bacterium isolated from bark of Avicennia marina.</title>
        <authorList>
            <person name="Tuo L."/>
        </authorList>
    </citation>
    <scope>NUCLEOTIDE SEQUENCE</scope>
    <source>
        <strain evidence="2">CBK1P-4</strain>
    </source>
</reference>
<proteinExistence type="predicted"/>
<dbReference type="PANTHER" id="PTHR43060">
    <property type="entry name" value="3-HYDROXYISOBUTYRATE DEHYDROGENASE-LIKE 1, MITOCHONDRIAL-RELATED"/>
    <property type="match status" value="1"/>
</dbReference>
<organism evidence="2 3">
    <name type="scientific">Jiella avicenniae</name>
    <dbReference type="NCBI Taxonomy" id="2907202"/>
    <lineage>
        <taxon>Bacteria</taxon>
        <taxon>Pseudomonadati</taxon>
        <taxon>Pseudomonadota</taxon>
        <taxon>Alphaproteobacteria</taxon>
        <taxon>Hyphomicrobiales</taxon>
        <taxon>Aurantimonadaceae</taxon>
        <taxon>Jiella</taxon>
    </lineage>
</organism>
<dbReference type="InterPro" id="IPR029154">
    <property type="entry name" value="HIBADH-like_NADP-bd"/>
</dbReference>
<evidence type="ECO:0000313" key="2">
    <source>
        <dbReference type="EMBL" id="MCE7029397.1"/>
    </source>
</evidence>
<dbReference type="Pfam" id="PF14833">
    <property type="entry name" value="NAD_binding_11"/>
    <property type="match status" value="1"/>
</dbReference>
<dbReference type="InterPro" id="IPR008927">
    <property type="entry name" value="6-PGluconate_DH-like_C_sf"/>
</dbReference>
<sequence length="125" mass="13253">MLVAANLAATAEMLSFAAKMGLDQLTLIEALKASAGTSLQFQARAERMARGDWDRVLGSTAMLAKDVHLIEQMGAEIDCPMPVLSSAARLYDRAMETGYDKTDVASVYAAFAEAAGLPVPNKTQG</sequence>
<evidence type="ECO:0000259" key="1">
    <source>
        <dbReference type="Pfam" id="PF14833"/>
    </source>
</evidence>
<dbReference type="SUPFAM" id="SSF48179">
    <property type="entry name" value="6-phosphogluconate dehydrogenase C-terminal domain-like"/>
    <property type="match status" value="1"/>
</dbReference>
<dbReference type="EMBL" id="JAJUWU010000016">
    <property type="protein sequence ID" value="MCE7029397.1"/>
    <property type="molecule type" value="Genomic_DNA"/>
</dbReference>
<keyword evidence="3" id="KW-1185">Reference proteome</keyword>
<dbReference type="PANTHER" id="PTHR43060:SF15">
    <property type="entry name" value="3-HYDROXYISOBUTYRATE DEHYDROGENASE-LIKE 1, MITOCHONDRIAL-RELATED"/>
    <property type="match status" value="1"/>
</dbReference>
<dbReference type="GO" id="GO:0051287">
    <property type="term" value="F:NAD binding"/>
    <property type="evidence" value="ECO:0007669"/>
    <property type="project" value="InterPro"/>
</dbReference>
<protein>
    <submittedName>
        <fullName evidence="2">NAD-binding protein</fullName>
    </submittedName>
</protein>
<feature type="domain" description="3-hydroxyisobutyrate dehydrogenase-like NAD-binding" evidence="1">
    <location>
        <begin position="1"/>
        <end position="109"/>
    </location>
</feature>
<dbReference type="InterPro" id="IPR013328">
    <property type="entry name" value="6PGD_dom2"/>
</dbReference>
<name>A0A9X1T5N0_9HYPH</name>
<dbReference type="Proteomes" id="UP001139035">
    <property type="component" value="Unassembled WGS sequence"/>
</dbReference>
<dbReference type="AlphaFoldDB" id="A0A9X1T5N0"/>
<evidence type="ECO:0000313" key="3">
    <source>
        <dbReference type="Proteomes" id="UP001139035"/>
    </source>
</evidence>
<accession>A0A9X1T5N0</accession>